<accession>A0A6M3MC83</accession>
<name>A0A6M3MC83_9ZZZZ</name>
<evidence type="ECO:0000313" key="1">
    <source>
        <dbReference type="EMBL" id="QJB00478.1"/>
    </source>
</evidence>
<evidence type="ECO:0000313" key="2">
    <source>
        <dbReference type="EMBL" id="QJB03193.1"/>
    </source>
</evidence>
<proteinExistence type="predicted"/>
<reference evidence="2" key="1">
    <citation type="submission" date="2020-03" db="EMBL/GenBank/DDBJ databases">
        <title>The deep terrestrial virosphere.</title>
        <authorList>
            <person name="Holmfeldt K."/>
            <person name="Nilsson E."/>
            <person name="Simone D."/>
            <person name="Lopez-Fernandez M."/>
            <person name="Wu X."/>
            <person name="de Brujin I."/>
            <person name="Lundin D."/>
            <person name="Andersson A."/>
            <person name="Bertilsson S."/>
            <person name="Dopson M."/>
        </authorList>
    </citation>
    <scope>NUCLEOTIDE SEQUENCE</scope>
    <source>
        <strain evidence="1">MM171A00439</strain>
        <strain evidence="2">MM171B00856</strain>
    </source>
</reference>
<gene>
    <name evidence="1" type="ORF">MM171A00439_0030</name>
    <name evidence="2" type="ORF">MM171B00856_0006</name>
</gene>
<protein>
    <submittedName>
        <fullName evidence="2">Uncharacterized protein</fullName>
    </submittedName>
</protein>
<dbReference type="EMBL" id="MT143694">
    <property type="protein sequence ID" value="QJB00478.1"/>
    <property type="molecule type" value="Genomic_DNA"/>
</dbReference>
<sequence length="163" mass="18357">MKKFGVTLGILGAISAFMFGTAYGISQVPEPVVKTVIQEVPVEVIKEVEVVKEVEVIREVVVEVPVVSPNGQPDMAYFPSYSAAKEWLAQDKTDEIPFNGWRFDCNNYAQTLMENAIRDGWYISTDARCTSTGCHMYCTTIINGYLFEIEPQTDMISRWLTLK</sequence>
<dbReference type="EMBL" id="MT143830">
    <property type="protein sequence ID" value="QJB03193.1"/>
    <property type="molecule type" value="Genomic_DNA"/>
</dbReference>
<organism evidence="2">
    <name type="scientific">viral metagenome</name>
    <dbReference type="NCBI Taxonomy" id="1070528"/>
    <lineage>
        <taxon>unclassified sequences</taxon>
        <taxon>metagenomes</taxon>
        <taxon>organismal metagenomes</taxon>
    </lineage>
</organism>
<dbReference type="AlphaFoldDB" id="A0A6M3MC83"/>